<sequence>MLSSIVFQNGIEIHREAAFITPSFYSTNAIGQGFSCDLDEYGLIVVDYLGRTSKKSVYAAGDPAQPSPSEIVLSEATGIQAAMAINTNISIEKF</sequence>
<dbReference type="EMBL" id="JBJHQH010000003">
    <property type="protein sequence ID" value="MFK9090951.1"/>
    <property type="molecule type" value="Genomic_DNA"/>
</dbReference>
<dbReference type="Proteomes" id="UP001623041">
    <property type="component" value="Unassembled WGS sequence"/>
</dbReference>
<dbReference type="RefSeq" id="WP_406579635.1">
    <property type="nucleotide sequence ID" value="NZ_JBJHQH010000003.1"/>
</dbReference>
<gene>
    <name evidence="1" type="ORF">ACJEBI_05605</name>
</gene>
<comment type="caution">
    <text evidence="1">The sequence shown here is derived from an EMBL/GenBank/DDBJ whole genome shotgun (WGS) entry which is preliminary data.</text>
</comment>
<dbReference type="InterPro" id="IPR036188">
    <property type="entry name" value="FAD/NAD-bd_sf"/>
</dbReference>
<name>A0ABW8RFG3_9BACI</name>
<evidence type="ECO:0000313" key="1">
    <source>
        <dbReference type="EMBL" id="MFK9090951.1"/>
    </source>
</evidence>
<reference evidence="1 2" key="1">
    <citation type="submission" date="2024-11" db="EMBL/GenBank/DDBJ databases">
        <authorList>
            <person name="Lucas J.A."/>
        </authorList>
    </citation>
    <scope>NUCLEOTIDE SEQUENCE [LARGE SCALE GENOMIC DNA]</scope>
    <source>
        <strain evidence="1 2">Z 5.4</strain>
    </source>
</reference>
<dbReference type="Gene3D" id="3.50.50.60">
    <property type="entry name" value="FAD/NAD(P)-binding domain"/>
    <property type="match status" value="1"/>
</dbReference>
<evidence type="ECO:0000313" key="2">
    <source>
        <dbReference type="Proteomes" id="UP001623041"/>
    </source>
</evidence>
<protein>
    <submittedName>
        <fullName evidence="1">Uncharacterized protein</fullName>
    </submittedName>
</protein>
<accession>A0ABW8RFG3</accession>
<organism evidence="1 2">
    <name type="scientific">Bacillus salipaludis</name>
    <dbReference type="NCBI Taxonomy" id="2547811"/>
    <lineage>
        <taxon>Bacteria</taxon>
        <taxon>Bacillati</taxon>
        <taxon>Bacillota</taxon>
        <taxon>Bacilli</taxon>
        <taxon>Bacillales</taxon>
        <taxon>Bacillaceae</taxon>
        <taxon>Bacillus</taxon>
    </lineage>
</organism>
<proteinExistence type="predicted"/>
<keyword evidence="2" id="KW-1185">Reference proteome</keyword>
<dbReference type="SUPFAM" id="SSF51905">
    <property type="entry name" value="FAD/NAD(P)-binding domain"/>
    <property type="match status" value="1"/>
</dbReference>